<dbReference type="Proteomes" id="UP000594638">
    <property type="component" value="Unassembled WGS sequence"/>
</dbReference>
<sequence>MTSGSKILMVIQWEYIGYKYGGVAGAFNYQGGHDFDLLKKLVFPNGTIAKCIHFALPTRDCLFKNPLFDNKTILKIWNFNKYGGVAGAFNCQGVGWDPKEQRIKGYSHCYKPIPSSIHVSDIEWDQKKEAIEMGEAEEYAIYRSEAEKLIVTTRDFEAIPISIQPSTFEILSFIPIKKLDRSLKFTPIGLINMFNSG</sequence>
<comment type="caution">
    <text evidence="2">The sequence shown here is derived from an EMBL/GenBank/DDBJ whole genome shotgun (WGS) entry which is preliminary data.</text>
</comment>
<dbReference type="PANTHER" id="PTHR31268:SF8">
    <property type="entry name" value="GALACTINOL--SUCROSE GALACTOSYLTRANSFERASE 4-RELATED"/>
    <property type="match status" value="1"/>
</dbReference>
<keyword evidence="3" id="KW-1185">Reference proteome</keyword>
<proteinExistence type="predicted"/>
<accession>A0A8S0UU89</accession>
<dbReference type="EMBL" id="CACTIH010009044">
    <property type="protein sequence ID" value="CAA3020787.1"/>
    <property type="molecule type" value="Genomic_DNA"/>
</dbReference>
<protein>
    <submittedName>
        <fullName evidence="2">Stachyose synthase</fullName>
    </submittedName>
</protein>
<keyword evidence="1" id="KW-0119">Carbohydrate metabolism</keyword>
<organism evidence="2 3">
    <name type="scientific">Olea europaea subsp. europaea</name>
    <dbReference type="NCBI Taxonomy" id="158383"/>
    <lineage>
        <taxon>Eukaryota</taxon>
        <taxon>Viridiplantae</taxon>
        <taxon>Streptophyta</taxon>
        <taxon>Embryophyta</taxon>
        <taxon>Tracheophyta</taxon>
        <taxon>Spermatophyta</taxon>
        <taxon>Magnoliopsida</taxon>
        <taxon>eudicotyledons</taxon>
        <taxon>Gunneridae</taxon>
        <taxon>Pentapetalae</taxon>
        <taxon>asterids</taxon>
        <taxon>lamiids</taxon>
        <taxon>Lamiales</taxon>
        <taxon>Oleaceae</taxon>
        <taxon>Oleeae</taxon>
        <taxon>Olea</taxon>
    </lineage>
</organism>
<dbReference type="PANTHER" id="PTHR31268">
    <property type="match status" value="1"/>
</dbReference>
<gene>
    <name evidence="2" type="ORF">OLEA9_A090329</name>
</gene>
<dbReference type="Gramene" id="OE9A090329T1">
    <property type="protein sequence ID" value="OE9A090329C1"/>
    <property type="gene ID" value="OE9A090329"/>
</dbReference>
<dbReference type="AlphaFoldDB" id="A0A8S0UU89"/>
<reference evidence="2 3" key="1">
    <citation type="submission" date="2019-12" db="EMBL/GenBank/DDBJ databases">
        <authorList>
            <person name="Alioto T."/>
            <person name="Alioto T."/>
            <person name="Gomez Garrido J."/>
        </authorList>
    </citation>
    <scope>NUCLEOTIDE SEQUENCE [LARGE SCALE GENOMIC DNA]</scope>
</reference>
<evidence type="ECO:0000313" key="2">
    <source>
        <dbReference type="EMBL" id="CAA3020787.1"/>
    </source>
</evidence>
<name>A0A8S0UU89_OLEEU</name>
<evidence type="ECO:0000256" key="1">
    <source>
        <dbReference type="ARBA" id="ARBA00023277"/>
    </source>
</evidence>
<evidence type="ECO:0000313" key="3">
    <source>
        <dbReference type="Proteomes" id="UP000594638"/>
    </source>
</evidence>
<dbReference type="OrthoDB" id="912086at2759"/>
<dbReference type="Pfam" id="PF05691">
    <property type="entry name" value="Raffinose_syn"/>
    <property type="match status" value="1"/>
</dbReference>
<dbReference type="InterPro" id="IPR008811">
    <property type="entry name" value="Glycosyl_hydrolases_36"/>
</dbReference>